<name>A0AAD4QBU5_9AGAM</name>
<protein>
    <submittedName>
        <fullName evidence="3">Uncharacterized protein</fullName>
    </submittedName>
</protein>
<reference evidence="3" key="1">
    <citation type="submission" date="2022-01" db="EMBL/GenBank/DDBJ databases">
        <title>Comparative genomics reveals a dynamic genome evolution in the ectomycorrhizal milk-cap (Lactarius) mushrooms.</title>
        <authorList>
            <consortium name="DOE Joint Genome Institute"/>
            <person name="Lebreton A."/>
            <person name="Tang N."/>
            <person name="Kuo A."/>
            <person name="LaButti K."/>
            <person name="Drula E."/>
            <person name="Barry K."/>
            <person name="Clum A."/>
            <person name="Lipzen A."/>
            <person name="Mousain D."/>
            <person name="Ng V."/>
            <person name="Wang R."/>
            <person name="Wang X."/>
            <person name="Dai Y."/>
            <person name="Henrissat B."/>
            <person name="Grigoriev I.V."/>
            <person name="Guerin-Laguette A."/>
            <person name="Yu F."/>
            <person name="Martin F.M."/>
        </authorList>
    </citation>
    <scope>NUCLEOTIDE SEQUENCE</scope>
    <source>
        <strain evidence="3">QP</strain>
    </source>
</reference>
<proteinExistence type="predicted"/>
<dbReference type="Proteomes" id="UP001201163">
    <property type="component" value="Unassembled WGS sequence"/>
</dbReference>
<keyword evidence="2" id="KW-1133">Transmembrane helix</keyword>
<keyword evidence="2" id="KW-0472">Membrane</keyword>
<dbReference type="AlphaFoldDB" id="A0AAD4QBU5"/>
<sequence>MSVAIVSARSAGQVVLHLNPNQPVPILPYELHEHVTADAWATRIPQLIRVGSRYNKPLLEGIWLTLMFICALAIPIGLNDTIYQGLERNIGEDTFSAIYQARWISTAILLGIVLVFLIPLGIWKSAGQARLTKLIKQWEDEDARSRAPGTFKPIWKAKLPAALSPRTRLTVTTPYLQAQSYFHPAAYMPSWINGPVNPGSDDGFHAANQGFQKPTMYGELPLYGTHVRNSRGTLQPHGDHSVYSDEKKGLEHVDI</sequence>
<feature type="transmembrane region" description="Helical" evidence="2">
    <location>
        <begin position="58"/>
        <end position="78"/>
    </location>
</feature>
<evidence type="ECO:0000313" key="3">
    <source>
        <dbReference type="EMBL" id="KAH8988027.1"/>
    </source>
</evidence>
<keyword evidence="4" id="KW-1185">Reference proteome</keyword>
<evidence type="ECO:0000313" key="4">
    <source>
        <dbReference type="Proteomes" id="UP001201163"/>
    </source>
</evidence>
<evidence type="ECO:0000256" key="2">
    <source>
        <dbReference type="SAM" id="Phobius"/>
    </source>
</evidence>
<accession>A0AAD4QBU5</accession>
<gene>
    <name evidence="3" type="ORF">EDB92DRAFT_1873397</name>
</gene>
<feature type="region of interest" description="Disordered" evidence="1">
    <location>
        <begin position="231"/>
        <end position="255"/>
    </location>
</feature>
<keyword evidence="2" id="KW-0812">Transmembrane</keyword>
<feature type="compositionally biased region" description="Basic and acidic residues" evidence="1">
    <location>
        <begin position="237"/>
        <end position="255"/>
    </location>
</feature>
<organism evidence="3 4">
    <name type="scientific">Lactarius akahatsu</name>
    <dbReference type="NCBI Taxonomy" id="416441"/>
    <lineage>
        <taxon>Eukaryota</taxon>
        <taxon>Fungi</taxon>
        <taxon>Dikarya</taxon>
        <taxon>Basidiomycota</taxon>
        <taxon>Agaricomycotina</taxon>
        <taxon>Agaricomycetes</taxon>
        <taxon>Russulales</taxon>
        <taxon>Russulaceae</taxon>
        <taxon>Lactarius</taxon>
    </lineage>
</organism>
<feature type="transmembrane region" description="Helical" evidence="2">
    <location>
        <begin position="103"/>
        <end position="123"/>
    </location>
</feature>
<comment type="caution">
    <text evidence="3">The sequence shown here is derived from an EMBL/GenBank/DDBJ whole genome shotgun (WGS) entry which is preliminary data.</text>
</comment>
<dbReference type="EMBL" id="JAKELL010000044">
    <property type="protein sequence ID" value="KAH8988027.1"/>
    <property type="molecule type" value="Genomic_DNA"/>
</dbReference>
<evidence type="ECO:0000256" key="1">
    <source>
        <dbReference type="SAM" id="MobiDB-lite"/>
    </source>
</evidence>